<evidence type="ECO:0000256" key="5">
    <source>
        <dbReference type="ARBA" id="ARBA00023136"/>
    </source>
</evidence>
<keyword evidence="8" id="KW-1185">Reference proteome</keyword>
<dbReference type="Pfam" id="PF03661">
    <property type="entry name" value="TMEM33_Pom33"/>
    <property type="match status" value="1"/>
</dbReference>
<sequence length="254" mass="28583">MASNQHYAWAAGHVLFLLASARYLLAWVFFRSAYYGRWYSVAYLGALVSYSIVCYKSLGVPQPNPAYVTRFLVDENSQYLLLAAAWFFSKPVPVSLLPFTIFSLFHTLTFVRTTIIPQIFQTKPPAAGQQAQAHPIAKSIQTWVKANYDGAMKVVAYLEIAILARLVLGLLIRQSSILSAIVYVHFLRTRYVQSLYTREAFTHIGVVVDKQITSAPPVVQQGWRYVQDGCKWLVGSKVMEQQAPPTARRQSAAK</sequence>
<evidence type="ECO:0000256" key="1">
    <source>
        <dbReference type="ARBA" id="ARBA00004141"/>
    </source>
</evidence>
<organism evidence="7 8">
    <name type="scientific">Exidia glandulosa HHB12029</name>
    <dbReference type="NCBI Taxonomy" id="1314781"/>
    <lineage>
        <taxon>Eukaryota</taxon>
        <taxon>Fungi</taxon>
        <taxon>Dikarya</taxon>
        <taxon>Basidiomycota</taxon>
        <taxon>Agaricomycotina</taxon>
        <taxon>Agaricomycetes</taxon>
        <taxon>Auriculariales</taxon>
        <taxon>Exidiaceae</taxon>
        <taxon>Exidia</taxon>
    </lineage>
</organism>
<evidence type="ECO:0000256" key="4">
    <source>
        <dbReference type="ARBA" id="ARBA00022989"/>
    </source>
</evidence>
<evidence type="ECO:0000256" key="3">
    <source>
        <dbReference type="ARBA" id="ARBA00022692"/>
    </source>
</evidence>
<evidence type="ECO:0008006" key="9">
    <source>
        <dbReference type="Google" id="ProtNLM"/>
    </source>
</evidence>
<dbReference type="GO" id="GO:0005783">
    <property type="term" value="C:endoplasmic reticulum"/>
    <property type="evidence" value="ECO:0007669"/>
    <property type="project" value="TreeGrafter"/>
</dbReference>
<dbReference type="InParanoid" id="A0A165HKA1"/>
<evidence type="ECO:0000313" key="7">
    <source>
        <dbReference type="EMBL" id="KZV92095.1"/>
    </source>
</evidence>
<evidence type="ECO:0000313" key="8">
    <source>
        <dbReference type="Proteomes" id="UP000077266"/>
    </source>
</evidence>
<feature type="transmembrane region" description="Helical" evidence="6">
    <location>
        <begin position="36"/>
        <end position="58"/>
    </location>
</feature>
<reference evidence="7 8" key="1">
    <citation type="journal article" date="2016" name="Mol. Biol. Evol.">
        <title>Comparative Genomics of Early-Diverging Mushroom-Forming Fungi Provides Insights into the Origins of Lignocellulose Decay Capabilities.</title>
        <authorList>
            <person name="Nagy L.G."/>
            <person name="Riley R."/>
            <person name="Tritt A."/>
            <person name="Adam C."/>
            <person name="Daum C."/>
            <person name="Floudas D."/>
            <person name="Sun H."/>
            <person name="Yadav J.S."/>
            <person name="Pangilinan J."/>
            <person name="Larsson K.H."/>
            <person name="Matsuura K."/>
            <person name="Barry K."/>
            <person name="Labutti K."/>
            <person name="Kuo R."/>
            <person name="Ohm R.A."/>
            <person name="Bhattacharya S.S."/>
            <person name="Shirouzu T."/>
            <person name="Yoshinaga Y."/>
            <person name="Martin F.M."/>
            <person name="Grigoriev I.V."/>
            <person name="Hibbett D.S."/>
        </authorList>
    </citation>
    <scope>NUCLEOTIDE SEQUENCE [LARGE SCALE GENOMIC DNA]</scope>
    <source>
        <strain evidence="7 8">HHB12029</strain>
    </source>
</reference>
<dbReference type="FunCoup" id="A0A165HKA1">
    <property type="interactions" value="217"/>
</dbReference>
<comment type="subcellular location">
    <subcellularLocation>
        <location evidence="1">Membrane</location>
        <topology evidence="1">Multi-pass membrane protein</topology>
    </subcellularLocation>
</comment>
<evidence type="ECO:0000256" key="2">
    <source>
        <dbReference type="ARBA" id="ARBA00007322"/>
    </source>
</evidence>
<dbReference type="AlphaFoldDB" id="A0A165HKA1"/>
<dbReference type="Proteomes" id="UP000077266">
    <property type="component" value="Unassembled WGS sequence"/>
</dbReference>
<dbReference type="PANTHER" id="PTHR12703:SF4">
    <property type="entry name" value="TRANSMEMBRANE PROTEIN 33"/>
    <property type="match status" value="1"/>
</dbReference>
<keyword evidence="3 6" id="KW-0812">Transmembrane</keyword>
<evidence type="ECO:0000256" key="6">
    <source>
        <dbReference type="SAM" id="Phobius"/>
    </source>
</evidence>
<dbReference type="PANTHER" id="PTHR12703">
    <property type="entry name" value="TRANSMEMBRANE PROTEIN 33"/>
    <property type="match status" value="1"/>
</dbReference>
<proteinExistence type="inferred from homology"/>
<gene>
    <name evidence="7" type="ORF">EXIGLDRAFT_718692</name>
</gene>
<feature type="transmembrane region" description="Helical" evidence="6">
    <location>
        <begin position="79"/>
        <end position="105"/>
    </location>
</feature>
<keyword evidence="5 6" id="KW-0472">Membrane</keyword>
<dbReference type="GO" id="GO:0071786">
    <property type="term" value="P:endoplasmic reticulum tubular network organization"/>
    <property type="evidence" value="ECO:0007669"/>
    <property type="project" value="TreeGrafter"/>
</dbReference>
<dbReference type="InterPro" id="IPR051645">
    <property type="entry name" value="PER33/POM33_regulator"/>
</dbReference>
<name>A0A165HKA1_EXIGL</name>
<protein>
    <recommendedName>
        <fullName evidence="9">Endoplasmic reticulum protein</fullName>
    </recommendedName>
</protein>
<comment type="similarity">
    <text evidence="2">Belongs to the PER33/POM33 family.</text>
</comment>
<dbReference type="STRING" id="1314781.A0A165HKA1"/>
<dbReference type="GO" id="GO:0016020">
    <property type="term" value="C:membrane"/>
    <property type="evidence" value="ECO:0007669"/>
    <property type="project" value="UniProtKB-SubCell"/>
</dbReference>
<accession>A0A165HKA1</accession>
<dbReference type="GO" id="GO:0061024">
    <property type="term" value="P:membrane organization"/>
    <property type="evidence" value="ECO:0007669"/>
    <property type="project" value="TreeGrafter"/>
</dbReference>
<feature type="transmembrane region" description="Helical" evidence="6">
    <location>
        <begin position="7"/>
        <end position="30"/>
    </location>
</feature>
<dbReference type="InterPro" id="IPR005344">
    <property type="entry name" value="TMEM33/Pom33"/>
</dbReference>
<dbReference type="EMBL" id="KV426014">
    <property type="protein sequence ID" value="KZV92095.1"/>
    <property type="molecule type" value="Genomic_DNA"/>
</dbReference>
<keyword evidence="4 6" id="KW-1133">Transmembrane helix</keyword>
<dbReference type="OrthoDB" id="5581259at2759"/>